<accession>A0ACC2VNL7</accession>
<dbReference type="Proteomes" id="UP001227268">
    <property type="component" value="Unassembled WGS sequence"/>
</dbReference>
<reference evidence="1" key="1">
    <citation type="submission" date="2023-04" db="EMBL/GenBank/DDBJ databases">
        <title>Draft Genome sequencing of Naganishia species isolated from polar environments using Oxford Nanopore Technology.</title>
        <authorList>
            <person name="Leo P."/>
            <person name="Venkateswaran K."/>
        </authorList>
    </citation>
    <scope>NUCLEOTIDE SEQUENCE</scope>
    <source>
        <strain evidence="1">MNA-CCFEE 5423</strain>
    </source>
</reference>
<keyword evidence="2" id="KW-1185">Reference proteome</keyword>
<dbReference type="EMBL" id="JASBWT010000011">
    <property type="protein sequence ID" value="KAJ9100574.1"/>
    <property type="molecule type" value="Genomic_DNA"/>
</dbReference>
<name>A0ACC2VNL7_9TREE</name>
<evidence type="ECO:0000313" key="1">
    <source>
        <dbReference type="EMBL" id="KAJ9100574.1"/>
    </source>
</evidence>
<gene>
    <name evidence="1" type="ORF">QFC21_003618</name>
</gene>
<protein>
    <submittedName>
        <fullName evidence="1">Uncharacterized protein</fullName>
    </submittedName>
</protein>
<comment type="caution">
    <text evidence="1">The sequence shown here is derived from an EMBL/GenBank/DDBJ whole genome shotgun (WGS) entry which is preliminary data.</text>
</comment>
<sequence>MDPNLALYLADPILTEQAVIGFQDQSHTLRARLVSVGTVFVDLMNVVDGSIRGSRNDRRNYYKLSIGLGAMVDSSSMAIDNNVQGPKEAIRSGVGAGSIDQFLTTDIARFCDSLASLYGNMGKPTLDLVIFTTQLAKSLGAWGTMGLFANYAFTVYVLKKATPAFGKLKTIEASLEGEYRGALGRIGREAEEVAFYNGGSRERQLLSETYSKIVAHVNKIFKASPFRAPSSHVTQS</sequence>
<proteinExistence type="predicted"/>
<evidence type="ECO:0000313" key="2">
    <source>
        <dbReference type="Proteomes" id="UP001227268"/>
    </source>
</evidence>
<organism evidence="1 2">
    <name type="scientific">Naganishia friedmannii</name>
    <dbReference type="NCBI Taxonomy" id="89922"/>
    <lineage>
        <taxon>Eukaryota</taxon>
        <taxon>Fungi</taxon>
        <taxon>Dikarya</taxon>
        <taxon>Basidiomycota</taxon>
        <taxon>Agaricomycotina</taxon>
        <taxon>Tremellomycetes</taxon>
        <taxon>Filobasidiales</taxon>
        <taxon>Filobasidiaceae</taxon>
        <taxon>Naganishia</taxon>
    </lineage>
</organism>